<reference evidence="2 3" key="1">
    <citation type="submission" date="2016-09" db="EMBL/GenBank/DDBJ databases">
        <authorList>
            <person name="Capua I."/>
            <person name="De Benedictis P."/>
            <person name="Joannis T."/>
            <person name="Lombin L.H."/>
            <person name="Cattoli G."/>
        </authorList>
    </citation>
    <scope>NUCLEOTIDE SEQUENCE [LARGE SCALE GENOMIC DNA]</scope>
    <source>
        <strain evidence="2 3">IMI 309357</strain>
    </source>
</reference>
<feature type="compositionally biased region" description="Polar residues" evidence="1">
    <location>
        <begin position="639"/>
        <end position="655"/>
    </location>
</feature>
<dbReference type="OrthoDB" id="4849418at2759"/>
<dbReference type="GeneID" id="34558379"/>
<dbReference type="EMBL" id="MJBS01000036">
    <property type="protein sequence ID" value="OHE99425.1"/>
    <property type="molecule type" value="Genomic_DNA"/>
</dbReference>
<feature type="region of interest" description="Disordered" evidence="1">
    <location>
        <begin position="635"/>
        <end position="667"/>
    </location>
</feature>
<evidence type="ECO:0000256" key="1">
    <source>
        <dbReference type="SAM" id="MobiDB-lite"/>
    </source>
</evidence>
<evidence type="ECO:0000313" key="3">
    <source>
        <dbReference type="Proteomes" id="UP000176998"/>
    </source>
</evidence>
<feature type="region of interest" description="Disordered" evidence="1">
    <location>
        <begin position="529"/>
        <end position="561"/>
    </location>
</feature>
<dbReference type="AlphaFoldDB" id="A0A1G4BDJ0"/>
<feature type="compositionally biased region" description="Basic and acidic residues" evidence="1">
    <location>
        <begin position="656"/>
        <end position="667"/>
    </location>
</feature>
<evidence type="ECO:0000313" key="2">
    <source>
        <dbReference type="EMBL" id="OHE99425.1"/>
    </source>
</evidence>
<dbReference type="Proteomes" id="UP000176998">
    <property type="component" value="Unassembled WGS sequence"/>
</dbReference>
<accession>A0A1G4BDJ0</accession>
<proteinExistence type="predicted"/>
<feature type="compositionally biased region" description="Basic and acidic residues" evidence="1">
    <location>
        <begin position="547"/>
        <end position="561"/>
    </location>
</feature>
<gene>
    <name evidence="2" type="ORF">CORC01_05225</name>
</gene>
<name>A0A1G4BDJ0_9PEZI</name>
<keyword evidence="3" id="KW-1185">Reference proteome</keyword>
<sequence>MSLLGIVHQGLALLFRNPNETREARDLGFCPQGLTSLEGRSSNVFLNAFRPVAFTRHETSIGPLRRPSICTGFTMPTFLQMAKVRDGNPVEENLATKCIESRSPEPSESDFSETSSIEMSRRSSPIPGWGSENFLDPLEELPPRPSRPLFGQRISTTIEDDLLDSSLQFQRPIGFQSEYEFGALKQNCEPRNGEDDNDSIVTAVRDGDGLLEPTPLRAPGKSHPNRARLYGASSIFTEAQSEHQRSNLITEMVGEIDEILGTFGCHNSHEVLAEDYRASDSFIASEEPMPLRIPAKKRDVHTGHPVYYSTEANPLSTIDERDNDQEEEFFHRSALPSPLHLTKNNGFLHASAVPAPLRIIKQSYIDAGHELKGQSTLRAHNNKKPAGPRSIEHARRQTSFLPDSPIEAPVLGPLFDESSFGTPLVPFVPHGSPRRLLFPSPDSISYLNHEPTQRVELDANDIATVIEAPTGPAGATEWDEEDSIDFLLDPIENAPPPVPTHAPIRPHRDPILIHGAVLTWLRNSQYTSIPQSARSHGGFDAPRPRRVRDTDASSNDEVHTPCPLRFRDVDARTGALLYPIVQPSSESAYDEDEFQNAMTAQIEARATDLDEQLRLREPVYPSRILLWPLHHPCVESEGENASSDAECSQPTPRSPTTEKRSESPYFL</sequence>
<organism evidence="2 3">
    <name type="scientific">Colletotrichum orchidophilum</name>
    <dbReference type="NCBI Taxonomy" id="1209926"/>
    <lineage>
        <taxon>Eukaryota</taxon>
        <taxon>Fungi</taxon>
        <taxon>Dikarya</taxon>
        <taxon>Ascomycota</taxon>
        <taxon>Pezizomycotina</taxon>
        <taxon>Sordariomycetes</taxon>
        <taxon>Hypocreomycetidae</taxon>
        <taxon>Glomerellales</taxon>
        <taxon>Glomerellaceae</taxon>
        <taxon>Colletotrichum</taxon>
    </lineage>
</organism>
<feature type="region of interest" description="Disordered" evidence="1">
    <location>
        <begin position="100"/>
        <end position="142"/>
    </location>
</feature>
<dbReference type="RefSeq" id="XP_022476574.1">
    <property type="nucleotide sequence ID" value="XM_022616869.1"/>
</dbReference>
<comment type="caution">
    <text evidence="2">The sequence shown here is derived from an EMBL/GenBank/DDBJ whole genome shotgun (WGS) entry which is preliminary data.</text>
</comment>
<protein>
    <submittedName>
        <fullName evidence="2">Uncharacterized protein</fullName>
    </submittedName>
</protein>